<dbReference type="Pfam" id="PF14444">
    <property type="entry name" value="S1-like"/>
    <property type="match status" value="1"/>
</dbReference>
<dbReference type="AlphaFoldDB" id="A0A3B3Q260"/>
<dbReference type="GO" id="GO:0006355">
    <property type="term" value="P:regulation of DNA-templated transcription"/>
    <property type="evidence" value="ECO:0007669"/>
    <property type="project" value="InterPro"/>
</dbReference>
<evidence type="ECO:0000256" key="1">
    <source>
        <dbReference type="ARBA" id="ARBA00004496"/>
    </source>
</evidence>
<feature type="domain" description="DBC1/CARP1 catalytically inactive NUDIX hydrolase" evidence="7">
    <location>
        <begin position="305"/>
        <end position="429"/>
    </location>
</feature>
<proteinExistence type="predicted"/>
<dbReference type="InterPro" id="IPR025223">
    <property type="entry name" value="S1-like_RNA-bd_dom"/>
</dbReference>
<dbReference type="OrthoDB" id="21006at2759"/>
<reference evidence="8" key="2">
    <citation type="submission" date="2025-09" db="UniProtKB">
        <authorList>
            <consortium name="Ensembl"/>
        </authorList>
    </citation>
    <scope>IDENTIFICATION</scope>
</reference>
<dbReference type="Proteomes" id="UP000261540">
    <property type="component" value="Unplaced"/>
</dbReference>
<feature type="compositionally biased region" description="Basic and acidic residues" evidence="6">
    <location>
        <begin position="554"/>
        <end position="575"/>
    </location>
</feature>
<evidence type="ECO:0000256" key="6">
    <source>
        <dbReference type="SAM" id="MobiDB-lite"/>
    </source>
</evidence>
<dbReference type="Ensembl" id="ENSPKIT00000024086.1">
    <property type="protein sequence ID" value="ENSPKIP00000000203.1"/>
    <property type="gene ID" value="ENSPKIG00000018955.1"/>
</dbReference>
<feature type="compositionally biased region" description="Acidic residues" evidence="6">
    <location>
        <begin position="534"/>
        <end position="553"/>
    </location>
</feature>
<dbReference type="KEGG" id="pki:111861165"/>
<evidence type="ECO:0000256" key="2">
    <source>
        <dbReference type="ARBA" id="ARBA00022490"/>
    </source>
</evidence>
<dbReference type="GO" id="GO:0005634">
    <property type="term" value="C:nucleus"/>
    <property type="evidence" value="ECO:0007669"/>
    <property type="project" value="TreeGrafter"/>
</dbReference>
<sequence length="816" mass="90089">MEAQLKQRVFTGVVTQLQDHFGMVDQEVHFQMSVVVGRIPQLGEKVLVKAVLDPSVSVSWTAQRVQVLNGQPFKSPPPLLPSMAPSQKPGILGNKPQPLLKSPKIPPLIPNMQQTPPKPGLLQTPLQAPWGAPFDGWGSANRKRHNEGMGGRRGGRWEDGGPWGGDGLHQKRRRWRGMPEEGAVKKSAPPAAQSCPLFSRFPRDSSACDSLEMRRRYPHLPLPDNFFHLQLSWTESFSPDHSFILSGPCRFHIGSAQPSAQATPTSTSDSAYTAKVILLSMPSVEELYQRCCGLSQEQQKTQGGAVHPTTLIKFLLAECGGEFRILGGRWLSQVDGASPAKDPLSLIRTAVRCVKEQAGLDLGSCNQWHRLAEVRFLRDGEAETTVLFLPDIWRIVPGSEEWETLRTKVDGQKEDEVRPPLPADPSLVLHPCPRMNLSVQPLSSLLEPRSSQSSDAFEVGLMAELLSEILQRDFGLKLHGGLYRLPQSPRARTEGEDGRPTSMEEELPKRAGRARTRSGSKDRNWKLGRQQREDDAESEEDQADEDTDEEAEERDQSHREEKKERESRTTGEDGKAQPAAPSHPEGTATTKDGDGMVVLPRAVLLAWVFFDRPLAGSLREADLQDILLSLGLHLTPGQAKELVSRVSLGGQCHYRKLAVRWEDPQEPEQLRADPTAQGNAALLPSAPSKYGVSTRRSSGNSNVDVVTHKGTVLNIPNLLQSLQKGETKCQGLEQCVASLQARLTELEAGAATLSALREGQEDLQEQLERAERRNAAYERSLKENAGHMITVIETMQKLVDKTTSLTEAWSDGEEKA</sequence>
<accession>A0A3B3Q260</accession>
<name>A0A3B3Q260_9TELE</name>
<dbReference type="STRING" id="1676925.ENSPKIP00000000203"/>
<protein>
    <submittedName>
        <fullName evidence="8">Cell cycle and apoptosis regulator 2</fullName>
    </submittedName>
</protein>
<dbReference type="GO" id="GO:0005737">
    <property type="term" value="C:cytoplasm"/>
    <property type="evidence" value="ECO:0007669"/>
    <property type="project" value="UniProtKB-SubCell"/>
</dbReference>
<dbReference type="GeneTree" id="ENSGT00530000063672"/>
<evidence type="ECO:0000256" key="5">
    <source>
        <dbReference type="SAM" id="Coils"/>
    </source>
</evidence>
<feature type="coiled-coil region" evidence="5">
    <location>
        <begin position="753"/>
        <end position="780"/>
    </location>
</feature>
<dbReference type="InterPro" id="IPR025224">
    <property type="entry name" value="CCAR1/CCAR2"/>
</dbReference>
<dbReference type="CTD" id="57805"/>
<dbReference type="PANTHER" id="PTHR14304">
    <property type="entry name" value="CELL DIVISION CYCLE AND APOPTOSIS REGULATOR PROTEIN"/>
    <property type="match status" value="1"/>
</dbReference>
<keyword evidence="9" id="KW-1185">Reference proteome</keyword>
<organism evidence="8 9">
    <name type="scientific">Paramormyrops kingsleyae</name>
    <dbReference type="NCBI Taxonomy" id="1676925"/>
    <lineage>
        <taxon>Eukaryota</taxon>
        <taxon>Metazoa</taxon>
        <taxon>Chordata</taxon>
        <taxon>Craniata</taxon>
        <taxon>Vertebrata</taxon>
        <taxon>Euteleostomi</taxon>
        <taxon>Actinopterygii</taxon>
        <taxon>Neopterygii</taxon>
        <taxon>Teleostei</taxon>
        <taxon>Osteoglossocephala</taxon>
        <taxon>Osteoglossomorpha</taxon>
        <taxon>Osteoglossiformes</taxon>
        <taxon>Mormyridae</taxon>
        <taxon>Paramormyrops</taxon>
    </lineage>
</organism>
<keyword evidence="4 5" id="KW-0175">Coiled coil</keyword>
<dbReference type="PANTHER" id="PTHR14304:SF12">
    <property type="entry name" value="CELL CYCLE AND APOPTOSIS REGULATOR PROTEIN 2"/>
    <property type="match status" value="1"/>
</dbReference>
<feature type="region of interest" description="Disordered" evidence="6">
    <location>
        <begin position="144"/>
        <end position="170"/>
    </location>
</feature>
<evidence type="ECO:0000256" key="3">
    <source>
        <dbReference type="ARBA" id="ARBA00022553"/>
    </source>
</evidence>
<evidence type="ECO:0000259" key="7">
    <source>
        <dbReference type="SMART" id="SM01122"/>
    </source>
</evidence>
<dbReference type="Pfam" id="PF14443">
    <property type="entry name" value="DBC1"/>
    <property type="match status" value="1"/>
</dbReference>
<evidence type="ECO:0000313" key="8">
    <source>
        <dbReference type="Ensembl" id="ENSPKIP00000000203.1"/>
    </source>
</evidence>
<reference evidence="8" key="1">
    <citation type="submission" date="2025-08" db="UniProtKB">
        <authorList>
            <consortium name="Ensembl"/>
        </authorList>
    </citation>
    <scope>IDENTIFICATION</scope>
</reference>
<keyword evidence="3" id="KW-0597">Phosphoprotein</keyword>
<dbReference type="SMART" id="SM01122">
    <property type="entry name" value="DBC1"/>
    <property type="match status" value="1"/>
</dbReference>
<dbReference type="InterPro" id="IPR045353">
    <property type="entry name" value="LAIKA"/>
</dbReference>
<evidence type="ECO:0000256" key="4">
    <source>
        <dbReference type="ARBA" id="ARBA00023054"/>
    </source>
</evidence>
<comment type="subcellular location">
    <subcellularLocation>
        <location evidence="1">Cytoplasm</location>
    </subcellularLocation>
</comment>
<keyword evidence="2" id="KW-0963">Cytoplasm</keyword>
<feature type="region of interest" description="Disordered" evidence="6">
    <location>
        <begin position="665"/>
        <end position="702"/>
    </location>
</feature>
<feature type="region of interest" description="Disordered" evidence="6">
    <location>
        <begin position="486"/>
        <end position="593"/>
    </location>
</feature>
<dbReference type="Pfam" id="PF19256">
    <property type="entry name" value="LAIKA"/>
    <property type="match status" value="1"/>
</dbReference>
<feature type="compositionally biased region" description="Basic and acidic residues" evidence="6">
    <location>
        <begin position="519"/>
        <end position="533"/>
    </location>
</feature>
<dbReference type="InterPro" id="IPR025954">
    <property type="entry name" value="DBC1/CARP1_inactive_NUDIX"/>
</dbReference>
<evidence type="ECO:0000313" key="9">
    <source>
        <dbReference type="Proteomes" id="UP000261540"/>
    </source>
</evidence>